<organism evidence="2 3">
    <name type="scientific">Parasitella parasitica</name>
    <dbReference type="NCBI Taxonomy" id="35722"/>
    <lineage>
        <taxon>Eukaryota</taxon>
        <taxon>Fungi</taxon>
        <taxon>Fungi incertae sedis</taxon>
        <taxon>Mucoromycota</taxon>
        <taxon>Mucoromycotina</taxon>
        <taxon>Mucoromycetes</taxon>
        <taxon>Mucorales</taxon>
        <taxon>Mucorineae</taxon>
        <taxon>Mucoraceae</taxon>
        <taxon>Parasitella</taxon>
    </lineage>
</organism>
<feature type="compositionally biased region" description="Polar residues" evidence="1">
    <location>
        <begin position="62"/>
        <end position="86"/>
    </location>
</feature>
<evidence type="ECO:0000313" key="2">
    <source>
        <dbReference type="EMBL" id="CEP14793.1"/>
    </source>
</evidence>
<dbReference type="EMBL" id="LN731702">
    <property type="protein sequence ID" value="CEP14793.1"/>
    <property type="molecule type" value="Genomic_DNA"/>
</dbReference>
<keyword evidence="3" id="KW-1185">Reference proteome</keyword>
<dbReference type="OrthoDB" id="2214918at2759"/>
<feature type="region of interest" description="Disordered" evidence="1">
    <location>
        <begin position="57"/>
        <end position="96"/>
    </location>
</feature>
<evidence type="ECO:0000256" key="1">
    <source>
        <dbReference type="SAM" id="MobiDB-lite"/>
    </source>
</evidence>
<sequence length="148" mass="16949">MSSSNPLSILNNVAECSISGLFQELLNKSMKSPAANNTEPLKFGDSEGSDFKRLLHKKKHNGNTNKIQITNSPTIDIVSSRSNQQRTYHRGSPDFRPVVYLEQKPAQNNNGFGSTMYNYFFQHEDRYFNHDREELSKDIFPVGYEQRA</sequence>
<protein>
    <submittedName>
        <fullName evidence="2">Uncharacterized protein</fullName>
    </submittedName>
</protein>
<accession>A0A0B7NIL9</accession>
<reference evidence="2 3" key="1">
    <citation type="submission" date="2014-09" db="EMBL/GenBank/DDBJ databases">
        <authorList>
            <person name="Ellenberger Sabrina"/>
        </authorList>
    </citation>
    <scope>NUCLEOTIDE SEQUENCE [LARGE SCALE GENOMIC DNA]</scope>
    <source>
        <strain evidence="2 3">CBS 412.66</strain>
    </source>
</reference>
<dbReference type="Proteomes" id="UP000054107">
    <property type="component" value="Unassembled WGS sequence"/>
</dbReference>
<name>A0A0B7NIL9_9FUNG</name>
<dbReference type="AlphaFoldDB" id="A0A0B7NIL9"/>
<gene>
    <name evidence="2" type="primary">PARPA_08978.1 scaffold 35302</name>
</gene>
<evidence type="ECO:0000313" key="3">
    <source>
        <dbReference type="Proteomes" id="UP000054107"/>
    </source>
</evidence>
<proteinExistence type="predicted"/>